<reference evidence="3" key="2">
    <citation type="submission" date="2020-04" db="EMBL/GenBank/DDBJ databases">
        <authorList>
            <consortium name="NCBI Genome Project"/>
        </authorList>
    </citation>
    <scope>NUCLEOTIDE SEQUENCE</scope>
    <source>
        <strain evidence="3">CBS 342.82</strain>
    </source>
</reference>
<name>A0A6J3MF68_9PEZI</name>
<reference evidence="3" key="1">
    <citation type="submission" date="2020-01" db="EMBL/GenBank/DDBJ databases">
        <authorList>
            <consortium name="DOE Joint Genome Institute"/>
            <person name="Haridas S."/>
            <person name="Albert R."/>
            <person name="Binder M."/>
            <person name="Bloem J."/>
            <person name="Labutti K."/>
            <person name="Salamov A."/>
            <person name="Andreopoulos B."/>
            <person name="Baker S.E."/>
            <person name="Barry K."/>
            <person name="Bills G."/>
            <person name="Bluhm B.H."/>
            <person name="Cannon C."/>
            <person name="Castanera R."/>
            <person name="Culley D.E."/>
            <person name="Daum C."/>
            <person name="Ezra D."/>
            <person name="Gonzalez J.B."/>
            <person name="Henrissat B."/>
            <person name="Kuo A."/>
            <person name="Liang C."/>
            <person name="Lipzen A."/>
            <person name="Lutzoni F."/>
            <person name="Magnuson J."/>
            <person name="Mondo S."/>
            <person name="Nolan M."/>
            <person name="Ohm R."/>
            <person name="Pangilinan J."/>
            <person name="Park H.-J."/>
            <person name="Ramirez L."/>
            <person name="Alfaro M."/>
            <person name="Sun H."/>
            <person name="Tritt A."/>
            <person name="Yoshinaga Y."/>
            <person name="Zwiers L.-H."/>
            <person name="Turgeon B.G."/>
            <person name="Goodwin S.B."/>
            <person name="Spatafora J.W."/>
            <person name="Crous P.W."/>
            <person name="Grigoriev I.V."/>
        </authorList>
    </citation>
    <scope>NUCLEOTIDE SEQUENCE</scope>
    <source>
        <strain evidence="3">CBS 342.82</strain>
    </source>
</reference>
<accession>A0A6J3MF68</accession>
<keyword evidence="2" id="KW-1185">Reference proteome</keyword>
<dbReference type="AlphaFoldDB" id="A0A6J3MF68"/>
<feature type="transmembrane region" description="Helical" evidence="1">
    <location>
        <begin position="265"/>
        <end position="291"/>
    </location>
</feature>
<organism evidence="3">
    <name type="scientific">Dissoconium aciculare CBS 342.82</name>
    <dbReference type="NCBI Taxonomy" id="1314786"/>
    <lineage>
        <taxon>Eukaryota</taxon>
        <taxon>Fungi</taxon>
        <taxon>Dikarya</taxon>
        <taxon>Ascomycota</taxon>
        <taxon>Pezizomycotina</taxon>
        <taxon>Dothideomycetes</taxon>
        <taxon>Dothideomycetidae</taxon>
        <taxon>Mycosphaerellales</taxon>
        <taxon>Dissoconiaceae</taxon>
        <taxon>Dissoconium</taxon>
    </lineage>
</organism>
<reference evidence="3" key="3">
    <citation type="submission" date="2025-08" db="UniProtKB">
        <authorList>
            <consortium name="RefSeq"/>
        </authorList>
    </citation>
    <scope>IDENTIFICATION</scope>
    <source>
        <strain evidence="3">CBS 342.82</strain>
    </source>
</reference>
<keyword evidence="1" id="KW-0472">Membrane</keyword>
<sequence>MDIQTLADTAQDGAEIPLLQVAVDGTIEHHTRKADALPIAVRQNTAPLKDPYERIILPGLGVDFDNISDFSCSKKLKESRSMRSANELQDADNLYKYIIQYLNLLPVQIYMRVRGSRRDRSQPQNIVVDFDFCVPLRGLDGTHCGEAFKTTDWFHILVKLDPAPGIEDSVSENSGDFHDLRKWCDLYCAHKSIRKCFQVTRDLSYLDFDAIGTGVTSLLRPQYLGKVEIGFTQVDKHVHICPPNALAQIQADVERARLITDAVLIPIYTIGILWGLVLLTMSVVVVLTFFVGDEGEAPSMAAFWFRGLCYYGAAALTSLVLKQCLNTIFVDPYEVKRWNNYTIIHAAKKSDKDSAAKHPGLREAQWVRAYAGLLRRLAEGNFEGNAASFMAASASR</sequence>
<evidence type="ECO:0000313" key="3">
    <source>
        <dbReference type="RefSeq" id="XP_033463692.1"/>
    </source>
</evidence>
<protein>
    <submittedName>
        <fullName evidence="3">Uncharacterized protein</fullName>
    </submittedName>
</protein>
<keyword evidence="1" id="KW-0812">Transmembrane</keyword>
<proteinExistence type="predicted"/>
<feature type="transmembrane region" description="Helical" evidence="1">
    <location>
        <begin position="303"/>
        <end position="321"/>
    </location>
</feature>
<dbReference type="PANTHER" id="PTHR37848:SF1">
    <property type="entry name" value="SUN DOMAIN-CONTAINING PROTEIN"/>
    <property type="match status" value="1"/>
</dbReference>
<dbReference type="GeneID" id="54365158"/>
<dbReference type="Proteomes" id="UP000504637">
    <property type="component" value="Unplaced"/>
</dbReference>
<dbReference type="OrthoDB" id="203796at2759"/>
<gene>
    <name evidence="3" type="ORF">K489DRAFT_407370</name>
</gene>
<keyword evidence="1" id="KW-1133">Transmembrane helix</keyword>
<evidence type="ECO:0000313" key="2">
    <source>
        <dbReference type="Proteomes" id="UP000504637"/>
    </source>
</evidence>
<dbReference type="PANTHER" id="PTHR37848">
    <property type="entry name" value="EXPRESSED PROTEIN"/>
    <property type="match status" value="1"/>
</dbReference>
<dbReference type="RefSeq" id="XP_033463692.1">
    <property type="nucleotide sequence ID" value="XM_033607358.1"/>
</dbReference>
<evidence type="ECO:0000256" key="1">
    <source>
        <dbReference type="SAM" id="Phobius"/>
    </source>
</evidence>